<accession>A0ABW7TQJ6</accession>
<dbReference type="InterPro" id="IPR007210">
    <property type="entry name" value="ABC_Gly_betaine_transp_sub-bd"/>
</dbReference>
<feature type="domain" description="ABC-type glycine betaine transport system substrate-binding" evidence="2">
    <location>
        <begin position="37"/>
        <end position="297"/>
    </location>
</feature>
<dbReference type="RefSeq" id="WP_255218543.1">
    <property type="nucleotide sequence ID" value="NZ_JBIRUQ010000005.1"/>
</dbReference>
<keyword evidence="4" id="KW-1185">Reference proteome</keyword>
<protein>
    <submittedName>
        <fullName evidence="3">Glycine betaine ABC transporter substrate-binding protein</fullName>
    </submittedName>
</protein>
<reference evidence="3 4" key="1">
    <citation type="submission" date="2024-10" db="EMBL/GenBank/DDBJ databases">
        <title>The Natural Products Discovery Center: Release of the First 8490 Sequenced Strains for Exploring Actinobacteria Biosynthetic Diversity.</title>
        <authorList>
            <person name="Kalkreuter E."/>
            <person name="Kautsar S.A."/>
            <person name="Yang D."/>
            <person name="Bader C.D."/>
            <person name="Teijaro C.N."/>
            <person name="Fluegel L."/>
            <person name="Davis C.M."/>
            <person name="Simpson J.R."/>
            <person name="Lauterbach L."/>
            <person name="Steele A.D."/>
            <person name="Gui C."/>
            <person name="Meng S."/>
            <person name="Li G."/>
            <person name="Viehrig K."/>
            <person name="Ye F."/>
            <person name="Su P."/>
            <person name="Kiefer A.F."/>
            <person name="Nichols A."/>
            <person name="Cepeda A.J."/>
            <person name="Yan W."/>
            <person name="Fan B."/>
            <person name="Jiang Y."/>
            <person name="Adhikari A."/>
            <person name="Zheng C.-J."/>
            <person name="Schuster L."/>
            <person name="Cowan T.M."/>
            <person name="Smanski M.J."/>
            <person name="Chevrette M.G."/>
            <person name="De Carvalho L.P.S."/>
            <person name="Shen B."/>
        </authorList>
    </citation>
    <scope>NUCLEOTIDE SEQUENCE [LARGE SCALE GENOMIC DNA]</scope>
    <source>
        <strain evidence="3 4">NPDC020568</strain>
    </source>
</reference>
<evidence type="ECO:0000256" key="1">
    <source>
        <dbReference type="SAM" id="SignalP"/>
    </source>
</evidence>
<dbReference type="PROSITE" id="PS51257">
    <property type="entry name" value="PROKAR_LIPOPROTEIN"/>
    <property type="match status" value="1"/>
</dbReference>
<proteinExistence type="predicted"/>
<dbReference type="SUPFAM" id="SSF53850">
    <property type="entry name" value="Periplasmic binding protein-like II"/>
    <property type="match status" value="1"/>
</dbReference>
<dbReference type="Gene3D" id="3.40.190.120">
    <property type="entry name" value="Osmoprotection protein (prox), domain 2"/>
    <property type="match status" value="1"/>
</dbReference>
<name>A0ABW7TQJ6_9NOCA</name>
<dbReference type="EMBL" id="JBIRUQ010000005">
    <property type="protein sequence ID" value="MFI1463319.1"/>
    <property type="molecule type" value="Genomic_DNA"/>
</dbReference>
<dbReference type="Proteomes" id="UP001611263">
    <property type="component" value="Unassembled WGS sequence"/>
</dbReference>
<sequence length="301" mass="30709">MSRAMVLTASVRVVGRMLVPALAVLAVSCGSGEAADPLVVGAQQPAQSRVLAEIYAQALARTGTAVRVEPGLGDRAEMLAALAAGTVAVAADHNGALLAELNTGADAETVEAVTEELNGSLPQDTVTADPADGTDFEPRVLVTTATAEQQGIGSVEDLANRCSGLTAGTAAVPGLLDLPAAATRIAGCEFTATQQFTDPAELRQALVDGRIQVAVLGGPAEFLPGGTDGLAVLADSGEAIRAQNPVAVLRKGVLDEEQTEKLNYVAGELTTDELAALVLRMRDEGADPAELARTWLDAHGL</sequence>
<evidence type="ECO:0000313" key="3">
    <source>
        <dbReference type="EMBL" id="MFI1463319.1"/>
    </source>
</evidence>
<evidence type="ECO:0000313" key="4">
    <source>
        <dbReference type="Proteomes" id="UP001611263"/>
    </source>
</evidence>
<gene>
    <name evidence="3" type="ORF">ACH4WX_21590</name>
</gene>
<feature type="chain" id="PRO_5046127434" evidence="1">
    <location>
        <begin position="35"/>
        <end position="301"/>
    </location>
</feature>
<evidence type="ECO:0000259" key="2">
    <source>
        <dbReference type="Pfam" id="PF04069"/>
    </source>
</evidence>
<dbReference type="Gene3D" id="3.40.190.10">
    <property type="entry name" value="Periplasmic binding protein-like II"/>
    <property type="match status" value="1"/>
</dbReference>
<feature type="signal peptide" evidence="1">
    <location>
        <begin position="1"/>
        <end position="34"/>
    </location>
</feature>
<dbReference type="Pfam" id="PF04069">
    <property type="entry name" value="OpuAC"/>
    <property type="match status" value="1"/>
</dbReference>
<organism evidence="3 4">
    <name type="scientific">Nocardia carnea</name>
    <dbReference type="NCBI Taxonomy" id="37328"/>
    <lineage>
        <taxon>Bacteria</taxon>
        <taxon>Bacillati</taxon>
        <taxon>Actinomycetota</taxon>
        <taxon>Actinomycetes</taxon>
        <taxon>Mycobacteriales</taxon>
        <taxon>Nocardiaceae</taxon>
        <taxon>Nocardia</taxon>
    </lineage>
</organism>
<comment type="caution">
    <text evidence="3">The sequence shown here is derived from an EMBL/GenBank/DDBJ whole genome shotgun (WGS) entry which is preliminary data.</text>
</comment>
<dbReference type="GeneID" id="93506815"/>
<keyword evidence="1" id="KW-0732">Signal</keyword>